<accession>A0A2P6NME3</accession>
<proteinExistence type="predicted"/>
<dbReference type="AlphaFoldDB" id="A0A2P6NME3"/>
<evidence type="ECO:0000313" key="2">
    <source>
        <dbReference type="Proteomes" id="UP000241769"/>
    </source>
</evidence>
<protein>
    <submittedName>
        <fullName evidence="1">Uncharacterized protein</fullName>
    </submittedName>
</protein>
<sequence length="108" mass="12040">MEHPRWRRLCGGFGAQPTACGRSQRHGSLTRTSLRSFDPPWIYRWIYLLIPGTSLRDTPGDNTMTCQKCPPAPAVACEFVHGVIQSDTGIDAMLKTNRNQPQGASRKI</sequence>
<comment type="caution">
    <text evidence="1">The sequence shown here is derived from an EMBL/GenBank/DDBJ whole genome shotgun (WGS) entry which is preliminary data.</text>
</comment>
<evidence type="ECO:0000313" key="1">
    <source>
        <dbReference type="EMBL" id="PRP85127.1"/>
    </source>
</evidence>
<name>A0A2P6NME3_9EUKA</name>
<gene>
    <name evidence="1" type="ORF">PROFUN_07198</name>
</gene>
<reference evidence="1 2" key="1">
    <citation type="journal article" date="2018" name="Genome Biol. Evol.">
        <title>Multiple Roots of Fruiting Body Formation in Amoebozoa.</title>
        <authorList>
            <person name="Hillmann F."/>
            <person name="Forbes G."/>
            <person name="Novohradska S."/>
            <person name="Ferling I."/>
            <person name="Riege K."/>
            <person name="Groth M."/>
            <person name="Westermann M."/>
            <person name="Marz M."/>
            <person name="Spaller T."/>
            <person name="Winckler T."/>
            <person name="Schaap P."/>
            <person name="Glockner G."/>
        </authorList>
    </citation>
    <scope>NUCLEOTIDE SEQUENCE [LARGE SCALE GENOMIC DNA]</scope>
    <source>
        <strain evidence="1 2">Jena</strain>
    </source>
</reference>
<organism evidence="1 2">
    <name type="scientific">Planoprotostelium fungivorum</name>
    <dbReference type="NCBI Taxonomy" id="1890364"/>
    <lineage>
        <taxon>Eukaryota</taxon>
        <taxon>Amoebozoa</taxon>
        <taxon>Evosea</taxon>
        <taxon>Variosea</taxon>
        <taxon>Cavosteliida</taxon>
        <taxon>Cavosteliaceae</taxon>
        <taxon>Planoprotostelium</taxon>
    </lineage>
</organism>
<keyword evidence="2" id="KW-1185">Reference proteome</keyword>
<dbReference type="Proteomes" id="UP000241769">
    <property type="component" value="Unassembled WGS sequence"/>
</dbReference>
<dbReference type="EMBL" id="MDYQ01000050">
    <property type="protein sequence ID" value="PRP85127.1"/>
    <property type="molecule type" value="Genomic_DNA"/>
</dbReference>
<dbReference type="InParanoid" id="A0A2P6NME3"/>